<comment type="caution">
    <text evidence="1">The sequence shown here is derived from an EMBL/GenBank/DDBJ whole genome shotgun (WGS) entry which is preliminary data.</text>
</comment>
<evidence type="ECO:0000313" key="2">
    <source>
        <dbReference type="Proteomes" id="UP000789920"/>
    </source>
</evidence>
<keyword evidence="2" id="KW-1185">Reference proteome</keyword>
<accession>A0ACA9S3S4</accession>
<organism evidence="1 2">
    <name type="scientific">Racocetra persica</name>
    <dbReference type="NCBI Taxonomy" id="160502"/>
    <lineage>
        <taxon>Eukaryota</taxon>
        <taxon>Fungi</taxon>
        <taxon>Fungi incertae sedis</taxon>
        <taxon>Mucoromycota</taxon>
        <taxon>Glomeromycotina</taxon>
        <taxon>Glomeromycetes</taxon>
        <taxon>Diversisporales</taxon>
        <taxon>Gigasporaceae</taxon>
        <taxon>Racocetra</taxon>
    </lineage>
</organism>
<sequence length="208" mass="23759">RFVMPCHGDTIVKIKVRQTCNNDSKLIAIRAFGVFPVESDDCQLDLSLFIPMNEKRKRSSSQSIFELNKYYCVSGKVVLGNYNGNFIWYPLKVSLVGVAQDAPKEINRQIEIIDKDLYIYAVDISYVDISSATKKKVPVFENSPALYRSVRSRLLTVHQSINEDSFNSSEIKNYDLGKEKIECEVGLTTEDSHVTKRTRLEDVNDDYV</sequence>
<protein>
    <submittedName>
        <fullName evidence="1">3327_t:CDS:1</fullName>
    </submittedName>
</protein>
<gene>
    <name evidence="1" type="ORF">RPERSI_LOCUS26083</name>
</gene>
<dbReference type="EMBL" id="CAJVQC010087919">
    <property type="protein sequence ID" value="CAG8823717.1"/>
    <property type="molecule type" value="Genomic_DNA"/>
</dbReference>
<reference evidence="1" key="1">
    <citation type="submission" date="2021-06" db="EMBL/GenBank/DDBJ databases">
        <authorList>
            <person name="Kallberg Y."/>
            <person name="Tangrot J."/>
            <person name="Rosling A."/>
        </authorList>
    </citation>
    <scope>NUCLEOTIDE SEQUENCE</scope>
    <source>
        <strain evidence="1">MA461A</strain>
    </source>
</reference>
<dbReference type="Proteomes" id="UP000789920">
    <property type="component" value="Unassembled WGS sequence"/>
</dbReference>
<feature type="non-terminal residue" evidence="1">
    <location>
        <position position="1"/>
    </location>
</feature>
<evidence type="ECO:0000313" key="1">
    <source>
        <dbReference type="EMBL" id="CAG8823717.1"/>
    </source>
</evidence>
<feature type="non-terminal residue" evidence="1">
    <location>
        <position position="208"/>
    </location>
</feature>
<proteinExistence type="predicted"/>
<name>A0ACA9S3S4_9GLOM</name>